<proteinExistence type="predicted"/>
<evidence type="ECO:0000313" key="2">
    <source>
        <dbReference type="Proteomes" id="UP000065473"/>
    </source>
</evidence>
<dbReference type="AlphaFoldDB" id="A0A0U3H2I4"/>
<dbReference type="RefSeq" id="WP_011277406.1">
    <property type="nucleotide sequence ID" value="NZ_BHWZ01000001.1"/>
</dbReference>
<organism evidence="1 2">
    <name type="scientific">Sulfolobus acidocaldarius</name>
    <dbReference type="NCBI Taxonomy" id="2285"/>
    <lineage>
        <taxon>Archaea</taxon>
        <taxon>Thermoproteota</taxon>
        <taxon>Thermoprotei</taxon>
        <taxon>Sulfolobales</taxon>
        <taxon>Sulfolobaceae</taxon>
        <taxon>Sulfolobus</taxon>
    </lineage>
</organism>
<dbReference type="Proteomes" id="UP000065473">
    <property type="component" value="Chromosome"/>
</dbReference>
<accession>A0A0U3H2I4</accession>
<protein>
    <submittedName>
        <fullName evidence="1">Conjugal transfer protein</fullName>
    </submittedName>
</protein>
<name>A0A0U3H2I4_9CREN</name>
<dbReference type="GeneID" id="14551025"/>
<reference evidence="1 2" key="1">
    <citation type="submission" date="2015-12" db="EMBL/GenBank/DDBJ databases">
        <title>A stable core within a dynamic pangenome in Sulfolobus acidocaldarius.</title>
        <authorList>
            <person name="Anderson R."/>
            <person name="Kouris A."/>
            <person name="Seward C."/>
            <person name="Campbell K."/>
            <person name="Whitaker R."/>
        </authorList>
    </citation>
    <scope>NUCLEOTIDE SEQUENCE [LARGE SCALE GENOMIC DNA]</scope>
    <source>
        <strain evidence="1 2">GG12-C01-09</strain>
    </source>
</reference>
<gene>
    <name evidence="1" type="ORF">ATY89_03835</name>
</gene>
<sequence>MDTVDNYILALLKVAKEENAEVTATKLQKIFFLLEKEGGVDLGLGFEPFYFGPYSEYLQNKINKLIDAGIVSVEEDPVEDMITGFVVGVRRKYVLAKDMEIKGVDKKVLDFFREWVRKSRSEILKYVYYRYPEYTSYSIIRDKILRGK</sequence>
<evidence type="ECO:0000313" key="1">
    <source>
        <dbReference type="EMBL" id="ALU29152.1"/>
    </source>
</evidence>
<dbReference type="EMBL" id="CP013694">
    <property type="protein sequence ID" value="ALU29152.1"/>
    <property type="molecule type" value="Genomic_DNA"/>
</dbReference>